<dbReference type="GO" id="GO:0000150">
    <property type="term" value="F:DNA strand exchange activity"/>
    <property type="evidence" value="ECO:0007669"/>
    <property type="project" value="InterPro"/>
</dbReference>
<dbReference type="Proteomes" id="UP000637002">
    <property type="component" value="Unassembled WGS sequence"/>
</dbReference>
<name>A0A916XMW0_9HYPH</name>
<feature type="region of interest" description="Disordered" evidence="1">
    <location>
        <begin position="187"/>
        <end position="209"/>
    </location>
</feature>
<dbReference type="GO" id="GO:0003677">
    <property type="term" value="F:DNA binding"/>
    <property type="evidence" value="ECO:0007669"/>
    <property type="project" value="InterPro"/>
</dbReference>
<accession>A0A916XMW0</accession>
<evidence type="ECO:0000313" key="2">
    <source>
        <dbReference type="EMBL" id="GGC88113.1"/>
    </source>
</evidence>
<keyword evidence="3" id="KW-1185">Reference proteome</keyword>
<dbReference type="AlphaFoldDB" id="A0A916XMW0"/>
<gene>
    <name evidence="2" type="ORF">GCM10010994_52590</name>
</gene>
<evidence type="ECO:0008006" key="4">
    <source>
        <dbReference type="Google" id="ProtNLM"/>
    </source>
</evidence>
<evidence type="ECO:0000256" key="1">
    <source>
        <dbReference type="SAM" id="MobiDB-lite"/>
    </source>
</evidence>
<sequence>MYRPGRNGRTVGYLAAETKEQAAEKMTRLDAEGCADIVLSLGLETGNGGLSKLVNELQPGDRLVVPSLASLGLDAQGIVRLISRLYRDSIQFAAVEDNVSSATIGQFCLKLNKVAIGSSTGVSGRRRTVPGIEARAKQGRPAKLTTELLYTILILSQSNTLAEISRAVGLSKSTVWRCLRQHRAASGDVRRARLPSESTTGETETTRSAATVQDKLSIADPLRV</sequence>
<reference evidence="2" key="1">
    <citation type="journal article" date="2014" name="Int. J. Syst. Evol. Microbiol.">
        <title>Complete genome sequence of Corynebacterium casei LMG S-19264T (=DSM 44701T), isolated from a smear-ripened cheese.</title>
        <authorList>
            <consortium name="US DOE Joint Genome Institute (JGI-PGF)"/>
            <person name="Walter F."/>
            <person name="Albersmeier A."/>
            <person name="Kalinowski J."/>
            <person name="Ruckert C."/>
        </authorList>
    </citation>
    <scope>NUCLEOTIDE SEQUENCE</scope>
    <source>
        <strain evidence="2">CGMCC 1.12919</strain>
    </source>
</reference>
<organism evidence="2 3">
    <name type="scientific">Chelatococcus reniformis</name>
    <dbReference type="NCBI Taxonomy" id="1494448"/>
    <lineage>
        <taxon>Bacteria</taxon>
        <taxon>Pseudomonadati</taxon>
        <taxon>Pseudomonadota</taxon>
        <taxon>Alphaproteobacteria</taxon>
        <taxon>Hyphomicrobiales</taxon>
        <taxon>Chelatococcaceae</taxon>
        <taxon>Chelatococcus</taxon>
    </lineage>
</organism>
<comment type="caution">
    <text evidence="2">The sequence shown here is derived from an EMBL/GenBank/DDBJ whole genome shotgun (WGS) entry which is preliminary data.</text>
</comment>
<reference evidence="2" key="2">
    <citation type="submission" date="2020-09" db="EMBL/GenBank/DDBJ databases">
        <authorList>
            <person name="Sun Q."/>
            <person name="Zhou Y."/>
        </authorList>
    </citation>
    <scope>NUCLEOTIDE SEQUENCE</scope>
    <source>
        <strain evidence="2">CGMCC 1.12919</strain>
    </source>
</reference>
<dbReference type="EMBL" id="BMGG01000010">
    <property type="protein sequence ID" value="GGC88113.1"/>
    <property type="molecule type" value="Genomic_DNA"/>
</dbReference>
<evidence type="ECO:0000313" key="3">
    <source>
        <dbReference type="Proteomes" id="UP000637002"/>
    </source>
</evidence>
<proteinExistence type="predicted"/>
<dbReference type="SUPFAM" id="SSF53041">
    <property type="entry name" value="Resolvase-like"/>
    <property type="match status" value="1"/>
</dbReference>
<protein>
    <recommendedName>
        <fullName evidence="4">Resolvase/invertase-type recombinase catalytic domain-containing protein</fullName>
    </recommendedName>
</protein>
<feature type="compositionally biased region" description="Low complexity" evidence="1">
    <location>
        <begin position="196"/>
        <end position="209"/>
    </location>
</feature>
<dbReference type="InterPro" id="IPR036162">
    <property type="entry name" value="Resolvase-like_N_sf"/>
</dbReference>